<dbReference type="Pfam" id="PF17770">
    <property type="entry name" value="RNase_J_C"/>
    <property type="match status" value="1"/>
</dbReference>
<dbReference type="InterPro" id="IPR001587">
    <property type="entry name" value="RNase_J_CS"/>
</dbReference>
<feature type="binding site" evidence="11">
    <location>
        <begin position="231"/>
        <end position="233"/>
    </location>
    <ligand>
        <name>substrate</name>
    </ligand>
</feature>
<dbReference type="PIRSF" id="PIRSF004803">
    <property type="entry name" value="RnjA"/>
    <property type="match status" value="1"/>
</dbReference>
<evidence type="ECO:0000256" key="2">
    <source>
        <dbReference type="ARBA" id="ARBA00022722"/>
    </source>
</evidence>
<dbReference type="Gene3D" id="3.10.20.580">
    <property type="match status" value="1"/>
</dbReference>
<keyword evidence="3 12" id="KW-0479">Metal-binding</keyword>
<keyword evidence="4 9" id="KW-0255">Endonuclease</keyword>
<keyword evidence="12" id="KW-0106">Calcium</keyword>
<dbReference type="GO" id="GO:0005737">
    <property type="term" value="C:cytoplasm"/>
    <property type="evidence" value="ECO:0007669"/>
    <property type="project" value="UniProtKB-SubCell"/>
</dbReference>
<gene>
    <name evidence="9" type="primary">rnj</name>
    <name evidence="14" type="ORF">DQK91_00370</name>
</gene>
<dbReference type="GO" id="GO:0003723">
    <property type="term" value="F:RNA binding"/>
    <property type="evidence" value="ECO:0007669"/>
    <property type="project" value="UniProtKB-UniRule"/>
</dbReference>
<feature type="binding site" evidence="12">
    <location>
        <position position="443"/>
    </location>
    <ligand>
        <name>Ca(2+)</name>
        <dbReference type="ChEBI" id="CHEBI:29108"/>
    </ligand>
</feature>
<comment type="caution">
    <text evidence="14">The sequence shown here is derived from an EMBL/GenBank/DDBJ whole genome shotgun (WGS) entry which is preliminary data.</text>
</comment>
<dbReference type="SUPFAM" id="SSF56281">
    <property type="entry name" value="Metallo-hydrolase/oxidoreductase"/>
    <property type="match status" value="1"/>
</dbReference>
<evidence type="ECO:0000313" key="14">
    <source>
        <dbReference type="EMBL" id="TVM36413.1"/>
    </source>
</evidence>
<dbReference type="InterPro" id="IPR055132">
    <property type="entry name" value="RNase_J_b_CASP"/>
</dbReference>
<feature type="binding site" evidence="12">
    <location>
        <position position="72"/>
    </location>
    <ligand>
        <name>Zn(2+)</name>
        <dbReference type="ChEBI" id="CHEBI:29105"/>
        <label>1</label>
        <note>catalytic</note>
    </ligand>
</feature>
<sequence length="552" mass="61337">MSSTSPVTITPLGGLGEIGMNCMTVASDDHMIVVDCGLMFPDDYMLGIDVVIPRFDHILENKDRLRGIVLTHGHEDHIGALPWLLPYVDVPVYGSTFTLALVEGKLREHNLDRFVELREVAAGDRIELGDIAVNFFPVCHSIIQGFGLGIETPAGRLVHTGDFKIDPNPLHGNSTDLDSFREFSREGALLLLSDSTNVEREGHAPNEREIMSALSEIFRDAKGRIIITLFSSHIQRMQEVFDLAWQTGRKVAVSGRSIMANIETARRLGFLSIAEGVYVDMDQLVDLPDEECVLLVTGSQGEPLSALTRIASGEHRQLKIKKGDMVILSSRFIPGNVRAITRVINNLYRLGAEVLYERIASIHASGHAFKEELRLMLETVRPKFFVPVHGEYRHLVKHSRLAQACGVAPERTMVLEDGQPITFQPEGGIRFEESTPVDKIYVDGKGVGDVGATVIKERQLLGGEGLVIVFMVVDGEGWEILVGPNVESKGFVFEQHYSHLLDDAKCIVLDIFEAIPPGEETKLKERIRSSLRRFFRKILERDPVVVPLVVVI</sequence>
<feature type="binding site" evidence="12">
    <location>
        <position position="76"/>
    </location>
    <ligand>
        <name>Zn(2+)</name>
        <dbReference type="ChEBI" id="CHEBI:29105"/>
        <label>1</label>
        <note>catalytic</note>
    </ligand>
</feature>
<dbReference type="PANTHER" id="PTHR43694">
    <property type="entry name" value="RIBONUCLEASE J"/>
    <property type="match status" value="1"/>
</dbReference>
<evidence type="ECO:0000256" key="8">
    <source>
        <dbReference type="ARBA" id="ARBA00022884"/>
    </source>
</evidence>
<dbReference type="GO" id="GO:0006364">
    <property type="term" value="P:rRNA processing"/>
    <property type="evidence" value="ECO:0007669"/>
    <property type="project" value="UniProtKB-UniRule"/>
</dbReference>
<evidence type="ECO:0000313" key="15">
    <source>
        <dbReference type="Proteomes" id="UP000434052"/>
    </source>
</evidence>
<evidence type="ECO:0000256" key="4">
    <source>
        <dbReference type="ARBA" id="ARBA00022759"/>
    </source>
</evidence>
<dbReference type="Pfam" id="PF22505">
    <property type="entry name" value="RNase_J_b_CASP"/>
    <property type="match status" value="1"/>
</dbReference>
<comment type="similarity">
    <text evidence="9">Belongs to the metallo-beta-lactamase superfamily. RNA-metabolizing metallo-beta-lactamase-like family. Bacterial RNase J subfamily.</text>
</comment>
<dbReference type="Pfam" id="PF12706">
    <property type="entry name" value="Lactamase_B_2"/>
    <property type="match status" value="1"/>
</dbReference>
<comment type="cofactor">
    <cofactor evidence="12">
        <name>Zn(2+)</name>
        <dbReference type="ChEBI" id="CHEBI:29105"/>
    </cofactor>
    <text evidence="12">Binds 2 Zn(2+) ions per subunit. It is not clear if Zn(2+) or Mg(2+) is physiologically important.</text>
</comment>
<feature type="binding site" evidence="12">
    <location>
        <position position="162"/>
    </location>
    <ligand>
        <name>Zn(2+)</name>
        <dbReference type="ChEBI" id="CHEBI:29105"/>
        <label>1</label>
        <note>catalytic</note>
    </ligand>
</feature>
<dbReference type="NCBIfam" id="TIGR00649">
    <property type="entry name" value="MG423"/>
    <property type="match status" value="1"/>
</dbReference>
<evidence type="ECO:0000259" key="13">
    <source>
        <dbReference type="SMART" id="SM00849"/>
    </source>
</evidence>
<dbReference type="InterPro" id="IPR036866">
    <property type="entry name" value="RibonucZ/Hydroxyglut_hydro"/>
</dbReference>
<dbReference type="Gene3D" id="3.40.50.10710">
    <property type="entry name" value="Metallo-hydrolase/oxidoreductase"/>
    <property type="match status" value="1"/>
</dbReference>
<feature type="active site" description="Proton acceptor" evidence="10">
    <location>
        <position position="367"/>
    </location>
</feature>
<dbReference type="InterPro" id="IPR001279">
    <property type="entry name" value="Metallo-B-lactamas"/>
</dbReference>
<evidence type="ECO:0000256" key="10">
    <source>
        <dbReference type="PIRSR" id="PIRSR004803-1"/>
    </source>
</evidence>
<dbReference type="InterPro" id="IPR004613">
    <property type="entry name" value="RNase_J"/>
</dbReference>
<keyword evidence="8 9" id="KW-0694">RNA-binding</keyword>
<dbReference type="AlphaFoldDB" id="A0A6P1ZKV2"/>
<dbReference type="GO" id="GO:0008270">
    <property type="term" value="F:zinc ion binding"/>
    <property type="evidence" value="ECO:0007669"/>
    <property type="project" value="InterPro"/>
</dbReference>
<feature type="binding site" evidence="9 11">
    <location>
        <begin position="363"/>
        <end position="367"/>
    </location>
    <ligand>
        <name>substrate</name>
    </ligand>
</feature>
<dbReference type="PROSITE" id="PS01292">
    <property type="entry name" value="UPF0036"/>
    <property type="match status" value="1"/>
</dbReference>
<comment type="subcellular location">
    <subcellularLocation>
        <location evidence="9">Cytoplasm</location>
    </subcellularLocation>
</comment>
<dbReference type="Pfam" id="PF07521">
    <property type="entry name" value="RMMBL"/>
    <property type="match status" value="1"/>
</dbReference>
<evidence type="ECO:0000256" key="3">
    <source>
        <dbReference type="ARBA" id="ARBA00022723"/>
    </source>
</evidence>
<evidence type="ECO:0000256" key="1">
    <source>
        <dbReference type="ARBA" id="ARBA00022490"/>
    </source>
</evidence>
<feature type="binding site" evidence="12">
    <location>
        <position position="74"/>
    </location>
    <ligand>
        <name>Zn(2+)</name>
        <dbReference type="ChEBI" id="CHEBI:29105"/>
        <label>1</label>
        <note>catalytic</note>
    </ligand>
</feature>
<keyword evidence="5 9" id="KW-0378">Hydrolase</keyword>
<evidence type="ECO:0000256" key="12">
    <source>
        <dbReference type="PIRSR" id="PIRSR004803-3"/>
    </source>
</evidence>
<accession>A0A6P1ZKV2</accession>
<comment type="function">
    <text evidence="9">An RNase that has 5'-3' exonuclease and possibly endonuclease activity. Involved in maturation of rRNA and in some organisms also mRNA maturation and/or decay.</text>
</comment>
<keyword evidence="9" id="KW-0698">rRNA processing</keyword>
<evidence type="ECO:0000256" key="9">
    <source>
        <dbReference type="HAMAP-Rule" id="MF_01491"/>
    </source>
</evidence>
<proteinExistence type="inferred from homology"/>
<keyword evidence="6 12" id="KW-0862">Zinc</keyword>
<dbReference type="CDD" id="cd07714">
    <property type="entry name" value="RNaseJ_MBL-fold"/>
    <property type="match status" value="1"/>
</dbReference>
<organism evidence="14 15">
    <name type="scientific">Oceanidesulfovibrio marinus</name>
    <dbReference type="NCBI Taxonomy" id="370038"/>
    <lineage>
        <taxon>Bacteria</taxon>
        <taxon>Pseudomonadati</taxon>
        <taxon>Thermodesulfobacteriota</taxon>
        <taxon>Desulfovibrionia</taxon>
        <taxon>Desulfovibrionales</taxon>
        <taxon>Desulfovibrionaceae</taxon>
        <taxon>Oceanidesulfovibrio</taxon>
    </lineage>
</organism>
<dbReference type="OrthoDB" id="9770211at2"/>
<reference evidence="14 15" key="1">
    <citation type="submission" date="2018-06" db="EMBL/GenBank/DDBJ databases">
        <title>Complete genome of Desulfovibrio marinus P48SEP.</title>
        <authorList>
            <person name="Crispim J.S."/>
            <person name="Vidigal P.M.P."/>
            <person name="Silva L.C.F."/>
            <person name="Araujo L.C."/>
            <person name="Laguardia C.N."/>
            <person name="Dias R.S."/>
            <person name="Sousa M.P."/>
            <person name="Paula S.O."/>
            <person name="Silva C."/>
        </authorList>
    </citation>
    <scope>NUCLEOTIDE SEQUENCE [LARGE SCALE GENOMIC DNA]</scope>
    <source>
        <strain evidence="14 15">P48SEP</strain>
    </source>
</reference>
<dbReference type="GO" id="GO:0004534">
    <property type="term" value="F:5'-3' RNA exonuclease activity"/>
    <property type="evidence" value="ECO:0007669"/>
    <property type="project" value="UniProtKB-UniRule"/>
</dbReference>
<dbReference type="SMART" id="SM00849">
    <property type="entry name" value="Lactamase_B"/>
    <property type="match status" value="1"/>
</dbReference>
<dbReference type="InterPro" id="IPR041636">
    <property type="entry name" value="RNase_J_C"/>
</dbReference>
<feature type="binding site" evidence="12">
    <location>
        <position position="140"/>
    </location>
    <ligand>
        <name>Zn(2+)</name>
        <dbReference type="ChEBI" id="CHEBI:29105"/>
        <label>1</label>
        <note>catalytic</note>
    </ligand>
</feature>
<feature type="binding site" evidence="12">
    <location>
        <position position="389"/>
    </location>
    <ligand>
        <name>Zn(2+)</name>
        <dbReference type="ChEBI" id="CHEBI:29105"/>
        <label>1</label>
        <note>catalytic</note>
    </ligand>
</feature>
<feature type="binding site" evidence="12">
    <location>
        <position position="47"/>
    </location>
    <ligand>
        <name>Ca(2+)</name>
        <dbReference type="ChEBI" id="CHEBI:29108"/>
    </ligand>
</feature>
<dbReference type="GO" id="GO:0004521">
    <property type="term" value="F:RNA endonuclease activity"/>
    <property type="evidence" value="ECO:0007669"/>
    <property type="project" value="UniProtKB-UniRule"/>
</dbReference>
<dbReference type="EC" id="3.1.-.-" evidence="9"/>
<dbReference type="InterPro" id="IPR042173">
    <property type="entry name" value="RNase_J_2"/>
</dbReference>
<evidence type="ECO:0000256" key="7">
    <source>
        <dbReference type="ARBA" id="ARBA00022839"/>
    </source>
</evidence>
<comment type="subunit">
    <text evidence="9">Homodimer, may be a subunit of the RNA degradosome.</text>
</comment>
<protein>
    <recommendedName>
        <fullName evidence="9">Ribonuclease J</fullName>
        <shortName evidence="9">RNase J</shortName>
        <ecNumber evidence="9">3.1.-.-</ecNumber>
    </recommendedName>
</protein>
<dbReference type="InterPro" id="IPR030854">
    <property type="entry name" value="RNase_J_bac"/>
</dbReference>
<feature type="domain" description="Metallo-beta-lactamase" evidence="13">
    <location>
        <begin position="19"/>
        <end position="214"/>
    </location>
</feature>
<keyword evidence="1 9" id="KW-0963">Cytoplasm</keyword>
<dbReference type="RefSeq" id="WP_144233449.1">
    <property type="nucleotide sequence ID" value="NZ_QMIF01000001.1"/>
</dbReference>
<dbReference type="Proteomes" id="UP000434052">
    <property type="component" value="Unassembled WGS sequence"/>
</dbReference>
<dbReference type="PANTHER" id="PTHR43694:SF1">
    <property type="entry name" value="RIBONUCLEASE J"/>
    <property type="match status" value="1"/>
</dbReference>
<feature type="binding site" evidence="12">
    <location>
        <position position="49"/>
    </location>
    <ligand>
        <name>Ca(2+)</name>
        <dbReference type="ChEBI" id="CHEBI:29108"/>
    </ligand>
</feature>
<name>A0A6P1ZKV2_9BACT</name>
<comment type="cofactor">
    <cofactor evidence="12">
        <name>Ca(2+)</name>
        <dbReference type="ChEBI" id="CHEBI:29108"/>
    </cofactor>
    <text evidence="12">Binds 1 Ca(2+) cation per subunit. Seen in 1 crystal structure, it is not clear if it is physiologically important.</text>
</comment>
<feature type="active site" description="Proton donor" evidence="10">
    <location>
        <position position="194"/>
    </location>
</feature>
<dbReference type="InterPro" id="IPR011108">
    <property type="entry name" value="RMMBL"/>
</dbReference>
<dbReference type="Gene3D" id="3.60.15.10">
    <property type="entry name" value="Ribonuclease Z/Hydroxyacylglutathione hydrolase-like"/>
    <property type="match status" value="1"/>
</dbReference>
<evidence type="ECO:0000256" key="6">
    <source>
        <dbReference type="ARBA" id="ARBA00022833"/>
    </source>
</evidence>
<keyword evidence="2 9" id="KW-0540">Nuclease</keyword>
<evidence type="ECO:0000256" key="5">
    <source>
        <dbReference type="ARBA" id="ARBA00022801"/>
    </source>
</evidence>
<keyword evidence="7 9" id="KW-0269">Exonuclease</keyword>
<dbReference type="EMBL" id="QMIF01000001">
    <property type="protein sequence ID" value="TVM36413.1"/>
    <property type="molecule type" value="Genomic_DNA"/>
</dbReference>
<feature type="binding site" evidence="12">
    <location>
        <position position="77"/>
    </location>
    <ligand>
        <name>Zn(2+)</name>
        <dbReference type="ChEBI" id="CHEBI:29105"/>
        <label>1</label>
        <note>catalytic</note>
    </ligand>
</feature>
<dbReference type="HAMAP" id="MF_01491">
    <property type="entry name" value="RNase_J_bact"/>
    <property type="match status" value="1"/>
</dbReference>
<evidence type="ECO:0000256" key="11">
    <source>
        <dbReference type="PIRSR" id="PIRSR004803-2"/>
    </source>
</evidence>